<name>A0A7X0DCW0_9HYPH</name>
<dbReference type="Proteomes" id="UP000535501">
    <property type="component" value="Unassembled WGS sequence"/>
</dbReference>
<accession>A0A7X0DCW0</accession>
<evidence type="ECO:0000259" key="1">
    <source>
        <dbReference type="Pfam" id="PF07238"/>
    </source>
</evidence>
<sequence length="114" mass="12720">MHQLSGKAGGRKTRRALRRQTFAEVTVIYMGLETPGLLRDLSTSGAAIEIKGSFRGMVGTSVKLTCDGLCTVEAHIRWFRNGRIGVEFDGCSNTAAKVHAYFKYYHREMMFQVA</sequence>
<dbReference type="EMBL" id="JACHEJ010000001">
    <property type="protein sequence ID" value="MBB6178549.1"/>
    <property type="molecule type" value="Genomic_DNA"/>
</dbReference>
<reference evidence="2 3" key="1">
    <citation type="submission" date="2020-08" db="EMBL/GenBank/DDBJ databases">
        <title>Genomic Encyclopedia of Type Strains, Phase IV (KMG-IV): sequencing the most valuable type-strain genomes for metagenomic binning, comparative biology and taxonomic classification.</title>
        <authorList>
            <person name="Goeker M."/>
        </authorList>
    </citation>
    <scope>NUCLEOTIDE SEQUENCE [LARGE SCALE GENOMIC DNA]</scope>
    <source>
        <strain evidence="2 3">DSM 102134</strain>
    </source>
</reference>
<dbReference type="RefSeq" id="WP_077546687.1">
    <property type="nucleotide sequence ID" value="NZ_JACHEJ010000001.1"/>
</dbReference>
<proteinExistence type="predicted"/>
<dbReference type="SUPFAM" id="SSF141371">
    <property type="entry name" value="PilZ domain-like"/>
    <property type="match status" value="1"/>
</dbReference>
<dbReference type="Pfam" id="PF07238">
    <property type="entry name" value="PilZ"/>
    <property type="match status" value="1"/>
</dbReference>
<gene>
    <name evidence="2" type="ORF">HNQ75_000492</name>
</gene>
<dbReference type="InterPro" id="IPR009875">
    <property type="entry name" value="PilZ_domain"/>
</dbReference>
<organism evidence="2 3">
    <name type="scientific">Pseudorhizobium flavum</name>
    <dbReference type="NCBI Taxonomy" id="1335061"/>
    <lineage>
        <taxon>Bacteria</taxon>
        <taxon>Pseudomonadati</taxon>
        <taxon>Pseudomonadota</taxon>
        <taxon>Alphaproteobacteria</taxon>
        <taxon>Hyphomicrobiales</taxon>
        <taxon>Rhizobiaceae</taxon>
        <taxon>Rhizobium/Agrobacterium group</taxon>
        <taxon>Pseudorhizobium</taxon>
    </lineage>
</organism>
<evidence type="ECO:0000313" key="3">
    <source>
        <dbReference type="Proteomes" id="UP000535501"/>
    </source>
</evidence>
<protein>
    <recommendedName>
        <fullName evidence="1">PilZ domain-containing protein</fullName>
    </recommendedName>
</protein>
<dbReference type="GO" id="GO:0035438">
    <property type="term" value="F:cyclic-di-GMP binding"/>
    <property type="evidence" value="ECO:0007669"/>
    <property type="project" value="InterPro"/>
</dbReference>
<dbReference type="AlphaFoldDB" id="A0A7X0DCW0"/>
<evidence type="ECO:0000313" key="2">
    <source>
        <dbReference type="EMBL" id="MBB6178549.1"/>
    </source>
</evidence>
<dbReference type="Gene3D" id="2.40.10.220">
    <property type="entry name" value="predicted glycosyltransferase like domains"/>
    <property type="match status" value="1"/>
</dbReference>
<keyword evidence="3" id="KW-1185">Reference proteome</keyword>
<feature type="domain" description="PilZ" evidence="1">
    <location>
        <begin position="14"/>
        <end position="95"/>
    </location>
</feature>
<comment type="caution">
    <text evidence="2">The sequence shown here is derived from an EMBL/GenBank/DDBJ whole genome shotgun (WGS) entry which is preliminary data.</text>
</comment>